<comment type="caution">
    <text evidence="3">The sequence shown here is derived from an EMBL/GenBank/DDBJ whole genome shotgun (WGS) entry which is preliminary data.</text>
</comment>
<name>A0A1V9ZTK2_ACHHY</name>
<dbReference type="Proteomes" id="UP000243579">
    <property type="component" value="Unassembled WGS sequence"/>
</dbReference>
<evidence type="ECO:0000313" key="3">
    <source>
        <dbReference type="EMBL" id="OQS01324.1"/>
    </source>
</evidence>
<organism evidence="3 4">
    <name type="scientific">Achlya hypogyna</name>
    <name type="common">Oomycete</name>
    <name type="synonym">Protoachlya hypogyna</name>
    <dbReference type="NCBI Taxonomy" id="1202772"/>
    <lineage>
        <taxon>Eukaryota</taxon>
        <taxon>Sar</taxon>
        <taxon>Stramenopiles</taxon>
        <taxon>Oomycota</taxon>
        <taxon>Saprolegniomycetes</taxon>
        <taxon>Saprolegniales</taxon>
        <taxon>Achlyaceae</taxon>
        <taxon>Achlya</taxon>
    </lineage>
</organism>
<keyword evidence="4" id="KW-1185">Reference proteome</keyword>
<feature type="transmembrane region" description="Helical" evidence="2">
    <location>
        <begin position="92"/>
        <end position="112"/>
    </location>
</feature>
<dbReference type="EMBL" id="JNBR01000010">
    <property type="protein sequence ID" value="OQS01324.1"/>
    <property type="molecule type" value="Genomic_DNA"/>
</dbReference>
<reference evidence="3 4" key="1">
    <citation type="journal article" date="2014" name="Genome Biol. Evol.">
        <title>The secreted proteins of Achlya hypogyna and Thraustotheca clavata identify the ancestral oomycete secretome and reveal gene acquisitions by horizontal gene transfer.</title>
        <authorList>
            <person name="Misner I."/>
            <person name="Blouin N."/>
            <person name="Leonard G."/>
            <person name="Richards T.A."/>
            <person name="Lane C.E."/>
        </authorList>
    </citation>
    <scope>NUCLEOTIDE SEQUENCE [LARGE SCALE GENOMIC DNA]</scope>
    <source>
        <strain evidence="3 4">ATCC 48635</strain>
    </source>
</reference>
<keyword evidence="2" id="KW-0472">Membrane</keyword>
<dbReference type="AlphaFoldDB" id="A0A1V9ZTK2"/>
<evidence type="ECO:0000256" key="2">
    <source>
        <dbReference type="SAM" id="Phobius"/>
    </source>
</evidence>
<evidence type="ECO:0000313" key="4">
    <source>
        <dbReference type="Proteomes" id="UP000243579"/>
    </source>
</evidence>
<keyword evidence="2" id="KW-0812">Transmembrane</keyword>
<keyword evidence="2" id="KW-1133">Transmembrane helix</keyword>
<sequence length="176" mass="19271">MGALPVKGVIRIDPMQLLLGLRSGDYCTVAEPGIYVPLDLLKSLDTSLPDARESADVTNQDILTQVSLQYPFVFSTVIGVVAAYALKSIGHIVGIFGIAAVATSEGLVTIHWRRIKKFFALDQLLGAPPQQPSTLLPLNVVEIWDALTKTVKKEQRPRRPRPHVDYAGATRRARMA</sequence>
<feature type="transmembrane region" description="Helical" evidence="2">
    <location>
        <begin position="68"/>
        <end position="86"/>
    </location>
</feature>
<protein>
    <submittedName>
        <fullName evidence="3">Uncharacterized protein</fullName>
    </submittedName>
</protein>
<gene>
    <name evidence="3" type="ORF">ACHHYP_20062</name>
</gene>
<accession>A0A1V9ZTK2</accession>
<proteinExistence type="predicted"/>
<evidence type="ECO:0000256" key="1">
    <source>
        <dbReference type="SAM" id="MobiDB-lite"/>
    </source>
</evidence>
<feature type="region of interest" description="Disordered" evidence="1">
    <location>
        <begin position="152"/>
        <end position="176"/>
    </location>
</feature>